<gene>
    <name evidence="7" type="primary">tqsA</name>
    <name evidence="7" type="ORF">ROA7450_02676</name>
</gene>
<keyword evidence="5 6" id="KW-0472">Membrane</keyword>
<evidence type="ECO:0000313" key="7">
    <source>
        <dbReference type="EMBL" id="SLN52811.1"/>
    </source>
</evidence>
<sequence>MKNVSLSNFALALFVALALGWLFYIGRPILLPIVAALISVYIMLSVSNALHRQPLLSKVPLRLLRLTLLTAFAAVIIVLAIVTAATIREIISVAPTYEANIDTMVENVAVRYELDHQELWDELYAVTIGAFDLRQLFLTILGSFRNVGVTVFLIVVYATFLMSERASFEKKLSAVFPTPEQASKVMDILGEINARISDYLVMKTMINVLLGVISYVILYAHGTDFALFWAIMIALLNYIPYVGSYIAVFFPVVLSLAQFASLPMTISLLLFLTLAQITISYGVEPRLIGKQVNLSPLVVLIALSVWTTLWGFSGAILAVPMTSVLAIIFYSFESTRFIAVLLANQFEEDASSVMS</sequence>
<feature type="transmembrane region" description="Helical" evidence="6">
    <location>
        <begin position="30"/>
        <end position="51"/>
    </location>
</feature>
<feature type="transmembrane region" description="Helical" evidence="6">
    <location>
        <begin position="303"/>
        <end position="332"/>
    </location>
</feature>
<feature type="transmembrane region" description="Helical" evidence="6">
    <location>
        <begin position="7"/>
        <end position="24"/>
    </location>
</feature>
<dbReference type="GO" id="GO:0016020">
    <property type="term" value="C:membrane"/>
    <property type="evidence" value="ECO:0007669"/>
    <property type="project" value="UniProtKB-SubCell"/>
</dbReference>
<evidence type="ECO:0000256" key="5">
    <source>
        <dbReference type="ARBA" id="ARBA00023136"/>
    </source>
</evidence>
<comment type="similarity">
    <text evidence="2">Belongs to the autoinducer-2 exporter (AI-2E) (TC 2.A.86) family.</text>
</comment>
<dbReference type="PANTHER" id="PTHR21716:SF64">
    <property type="entry name" value="AI-2 TRANSPORT PROTEIN TQSA"/>
    <property type="match status" value="1"/>
</dbReference>
<evidence type="ECO:0000256" key="3">
    <source>
        <dbReference type="ARBA" id="ARBA00022692"/>
    </source>
</evidence>
<dbReference type="Proteomes" id="UP000193061">
    <property type="component" value="Unassembled WGS sequence"/>
</dbReference>
<dbReference type="RefSeq" id="WP_085806302.1">
    <property type="nucleotide sequence ID" value="NZ_FWFX01000008.1"/>
</dbReference>
<evidence type="ECO:0000256" key="1">
    <source>
        <dbReference type="ARBA" id="ARBA00004141"/>
    </source>
</evidence>
<organism evidence="7 8">
    <name type="scientific">Roseovarius albus</name>
    <dbReference type="NCBI Taxonomy" id="1247867"/>
    <lineage>
        <taxon>Bacteria</taxon>
        <taxon>Pseudomonadati</taxon>
        <taxon>Pseudomonadota</taxon>
        <taxon>Alphaproteobacteria</taxon>
        <taxon>Rhodobacterales</taxon>
        <taxon>Roseobacteraceae</taxon>
        <taxon>Roseovarius</taxon>
    </lineage>
</organism>
<feature type="transmembrane region" description="Helical" evidence="6">
    <location>
        <begin position="226"/>
        <end position="254"/>
    </location>
</feature>
<dbReference type="AlphaFoldDB" id="A0A1X6ZLA8"/>
<keyword evidence="8" id="KW-1185">Reference proteome</keyword>
<feature type="transmembrane region" description="Helical" evidence="6">
    <location>
        <begin position="136"/>
        <end position="161"/>
    </location>
</feature>
<dbReference type="EMBL" id="FWFX01000008">
    <property type="protein sequence ID" value="SLN52811.1"/>
    <property type="molecule type" value="Genomic_DNA"/>
</dbReference>
<reference evidence="7 8" key="1">
    <citation type="submission" date="2017-03" db="EMBL/GenBank/DDBJ databases">
        <authorList>
            <person name="Afonso C.L."/>
            <person name="Miller P.J."/>
            <person name="Scott M.A."/>
            <person name="Spackman E."/>
            <person name="Goraichik I."/>
            <person name="Dimitrov K.M."/>
            <person name="Suarez D.L."/>
            <person name="Swayne D.E."/>
        </authorList>
    </citation>
    <scope>NUCLEOTIDE SEQUENCE [LARGE SCALE GENOMIC DNA]</scope>
    <source>
        <strain evidence="7 8">CECT 7450</strain>
    </source>
</reference>
<evidence type="ECO:0000313" key="8">
    <source>
        <dbReference type="Proteomes" id="UP000193061"/>
    </source>
</evidence>
<feature type="transmembrane region" description="Helical" evidence="6">
    <location>
        <begin position="200"/>
        <end position="220"/>
    </location>
</feature>
<dbReference type="GO" id="GO:0055085">
    <property type="term" value="P:transmembrane transport"/>
    <property type="evidence" value="ECO:0007669"/>
    <property type="project" value="TreeGrafter"/>
</dbReference>
<comment type="subcellular location">
    <subcellularLocation>
        <location evidence="1">Membrane</location>
        <topology evidence="1">Multi-pass membrane protein</topology>
    </subcellularLocation>
</comment>
<dbReference type="Pfam" id="PF01594">
    <property type="entry name" value="AI-2E_transport"/>
    <property type="match status" value="1"/>
</dbReference>
<accession>A0A1X6ZLA8</accession>
<feature type="transmembrane region" description="Helical" evidence="6">
    <location>
        <begin position="266"/>
        <end position="283"/>
    </location>
</feature>
<evidence type="ECO:0000256" key="6">
    <source>
        <dbReference type="SAM" id="Phobius"/>
    </source>
</evidence>
<evidence type="ECO:0000256" key="2">
    <source>
        <dbReference type="ARBA" id="ARBA00009773"/>
    </source>
</evidence>
<dbReference type="OrthoDB" id="9799225at2"/>
<keyword evidence="4 6" id="KW-1133">Transmembrane helix</keyword>
<proteinExistence type="inferred from homology"/>
<protein>
    <submittedName>
        <fullName evidence="7">AI-2 transport protein TqsA</fullName>
    </submittedName>
</protein>
<evidence type="ECO:0000256" key="4">
    <source>
        <dbReference type="ARBA" id="ARBA00022989"/>
    </source>
</evidence>
<dbReference type="InterPro" id="IPR002549">
    <property type="entry name" value="AI-2E-like"/>
</dbReference>
<dbReference type="PANTHER" id="PTHR21716">
    <property type="entry name" value="TRANSMEMBRANE PROTEIN"/>
    <property type="match status" value="1"/>
</dbReference>
<keyword evidence="3 6" id="KW-0812">Transmembrane</keyword>
<feature type="transmembrane region" description="Helical" evidence="6">
    <location>
        <begin position="63"/>
        <end position="87"/>
    </location>
</feature>
<name>A0A1X6ZLA8_9RHOB</name>